<dbReference type="EMBL" id="QPJW01000001">
    <property type="protein sequence ID" value="RCX22516.1"/>
    <property type="molecule type" value="Genomic_DNA"/>
</dbReference>
<dbReference type="Gene3D" id="1.10.10.10">
    <property type="entry name" value="Winged helix-like DNA-binding domain superfamily/Winged helix DNA-binding domain"/>
    <property type="match status" value="1"/>
</dbReference>
<evidence type="ECO:0000256" key="2">
    <source>
        <dbReference type="ARBA" id="ARBA00023125"/>
    </source>
</evidence>
<evidence type="ECO:0000256" key="3">
    <source>
        <dbReference type="ARBA" id="ARBA00023163"/>
    </source>
</evidence>
<dbReference type="GO" id="GO:0006950">
    <property type="term" value="P:response to stress"/>
    <property type="evidence" value="ECO:0007669"/>
    <property type="project" value="TreeGrafter"/>
</dbReference>
<dbReference type="PANTHER" id="PTHR33164">
    <property type="entry name" value="TRANSCRIPTIONAL REGULATOR, MARR FAMILY"/>
    <property type="match status" value="1"/>
</dbReference>
<dbReference type="InterPro" id="IPR039422">
    <property type="entry name" value="MarR/SlyA-like"/>
</dbReference>
<evidence type="ECO:0000259" key="4">
    <source>
        <dbReference type="PROSITE" id="PS50995"/>
    </source>
</evidence>
<dbReference type="InterPro" id="IPR023187">
    <property type="entry name" value="Tscrpt_reg_MarR-type_CS"/>
</dbReference>
<accession>A0A369BPI7</accession>
<dbReference type="Pfam" id="PF01047">
    <property type="entry name" value="MarR"/>
    <property type="match status" value="1"/>
</dbReference>
<dbReference type="PROSITE" id="PS01117">
    <property type="entry name" value="HTH_MARR_1"/>
    <property type="match status" value="1"/>
</dbReference>
<feature type="domain" description="HTH marR-type" evidence="4">
    <location>
        <begin position="12"/>
        <end position="144"/>
    </location>
</feature>
<keyword evidence="1" id="KW-0805">Transcription regulation</keyword>
<keyword evidence="2" id="KW-0238">DNA-binding</keyword>
<evidence type="ECO:0000256" key="1">
    <source>
        <dbReference type="ARBA" id="ARBA00023015"/>
    </source>
</evidence>
<dbReference type="InterPro" id="IPR036388">
    <property type="entry name" value="WH-like_DNA-bd_sf"/>
</dbReference>
<evidence type="ECO:0000313" key="6">
    <source>
        <dbReference type="Proteomes" id="UP000253090"/>
    </source>
</evidence>
<evidence type="ECO:0000313" key="5">
    <source>
        <dbReference type="EMBL" id="RCX22516.1"/>
    </source>
</evidence>
<dbReference type="InterPro" id="IPR036390">
    <property type="entry name" value="WH_DNA-bd_sf"/>
</dbReference>
<organism evidence="5 6">
    <name type="scientific">Fontibacillus phaseoli</name>
    <dbReference type="NCBI Taxonomy" id="1416533"/>
    <lineage>
        <taxon>Bacteria</taxon>
        <taxon>Bacillati</taxon>
        <taxon>Bacillota</taxon>
        <taxon>Bacilli</taxon>
        <taxon>Bacillales</taxon>
        <taxon>Paenibacillaceae</taxon>
        <taxon>Fontibacillus</taxon>
    </lineage>
</organism>
<dbReference type="GO" id="GO:0003677">
    <property type="term" value="F:DNA binding"/>
    <property type="evidence" value="ECO:0007669"/>
    <property type="project" value="UniProtKB-KW"/>
</dbReference>
<dbReference type="PRINTS" id="PR00598">
    <property type="entry name" value="HTHMARR"/>
</dbReference>
<dbReference type="SMART" id="SM00347">
    <property type="entry name" value="HTH_MARR"/>
    <property type="match status" value="1"/>
</dbReference>
<protein>
    <submittedName>
        <fullName evidence="5">MarR family 2-MHQ and catechol resistance regulon transcriptional repressor</fullName>
    </submittedName>
</protein>
<dbReference type="AlphaFoldDB" id="A0A369BPI7"/>
<dbReference type="PANTHER" id="PTHR33164:SF43">
    <property type="entry name" value="HTH-TYPE TRANSCRIPTIONAL REPRESSOR YETL"/>
    <property type="match status" value="1"/>
</dbReference>
<reference evidence="5 6" key="1">
    <citation type="submission" date="2018-07" db="EMBL/GenBank/DDBJ databases">
        <title>Genomic Encyclopedia of Type Strains, Phase III (KMG-III): the genomes of soil and plant-associated and newly described type strains.</title>
        <authorList>
            <person name="Whitman W."/>
        </authorList>
    </citation>
    <scope>NUCLEOTIDE SEQUENCE [LARGE SCALE GENOMIC DNA]</scope>
    <source>
        <strain evidence="5 6">CECT 8333</strain>
    </source>
</reference>
<dbReference type="GO" id="GO:0003700">
    <property type="term" value="F:DNA-binding transcription factor activity"/>
    <property type="evidence" value="ECO:0007669"/>
    <property type="project" value="InterPro"/>
</dbReference>
<dbReference type="PROSITE" id="PS50995">
    <property type="entry name" value="HTH_MARR_2"/>
    <property type="match status" value="1"/>
</dbReference>
<comment type="caution">
    <text evidence="5">The sequence shown here is derived from an EMBL/GenBank/DDBJ whole genome shotgun (WGS) entry which is preliminary data.</text>
</comment>
<dbReference type="InterPro" id="IPR000835">
    <property type="entry name" value="HTH_MarR-typ"/>
</dbReference>
<dbReference type="SUPFAM" id="SSF46785">
    <property type="entry name" value="Winged helix' DNA-binding domain"/>
    <property type="match status" value="1"/>
</dbReference>
<proteinExistence type="predicted"/>
<keyword evidence="3" id="KW-0804">Transcription</keyword>
<keyword evidence="6" id="KW-1185">Reference proteome</keyword>
<gene>
    <name evidence="5" type="ORF">DFP94_10196</name>
</gene>
<name>A0A369BPI7_9BACL</name>
<sequence length="148" mass="17041">MEGIQLVQRETLLEVTTMFGTLIKAISQEWNKRGGEYNVSFPQFKMLHILNKTGQQKVSHLAEKLGLTSAAITGLTDRLLTEGYVTRDRDEKDRRVVYIAITEKGQEIIQTITENHEESTQTIFNTLNDEDIMHLKRIFTAMLDTIER</sequence>
<dbReference type="Proteomes" id="UP000253090">
    <property type="component" value="Unassembled WGS sequence"/>
</dbReference>